<dbReference type="EMBL" id="SMAS01000001">
    <property type="protein sequence ID" value="TCT38122.1"/>
    <property type="molecule type" value="Genomic_DNA"/>
</dbReference>
<gene>
    <name evidence="1" type="ORF">EC835_101115</name>
</gene>
<reference evidence="1 2" key="1">
    <citation type="submission" date="2019-03" db="EMBL/GenBank/DDBJ databases">
        <title>Genomic analyses of the natural microbiome of Caenorhabditis elegans.</title>
        <authorList>
            <person name="Samuel B."/>
        </authorList>
    </citation>
    <scope>NUCLEOTIDE SEQUENCE [LARGE SCALE GENOMIC DNA]</scope>
    <source>
        <strain evidence="1 2">JUb102</strain>
    </source>
</reference>
<name>A0A4R3NQ37_9GAMM</name>
<accession>A0A4R3NQ37</accession>
<comment type="caution">
    <text evidence="1">The sequence shown here is derived from an EMBL/GenBank/DDBJ whole genome shotgun (WGS) entry which is preliminary data.</text>
</comment>
<sequence>MQNHLPAILCDASNLNKLSIAKLINSCKAFAAGYDPHTQSQLSDLQNVFTDHFGDTRFGINASD</sequence>
<dbReference type="Proteomes" id="UP000295055">
    <property type="component" value="Unassembled WGS sequence"/>
</dbReference>
<organism evidence="1 2">
    <name type="scientific">Providencia alcalifaciens</name>
    <dbReference type="NCBI Taxonomy" id="126385"/>
    <lineage>
        <taxon>Bacteria</taxon>
        <taxon>Pseudomonadati</taxon>
        <taxon>Pseudomonadota</taxon>
        <taxon>Gammaproteobacteria</taxon>
        <taxon>Enterobacterales</taxon>
        <taxon>Morganellaceae</taxon>
        <taxon>Providencia</taxon>
    </lineage>
</organism>
<evidence type="ECO:0000313" key="1">
    <source>
        <dbReference type="EMBL" id="TCT38122.1"/>
    </source>
</evidence>
<dbReference type="AlphaFoldDB" id="A0A4R3NQ37"/>
<protein>
    <submittedName>
        <fullName evidence="1">Uncharacterized protein</fullName>
    </submittedName>
</protein>
<evidence type="ECO:0000313" key="2">
    <source>
        <dbReference type="Proteomes" id="UP000295055"/>
    </source>
</evidence>
<proteinExistence type="predicted"/>